<evidence type="ECO:0000313" key="1">
    <source>
        <dbReference type="EMBL" id="MUI33888.1"/>
    </source>
</evidence>
<reference evidence="1 5" key="2">
    <citation type="submission" date="2019-11" db="EMBL/GenBank/DDBJ databases">
        <title>Genomes of ocular Pseudomonas aeruginosa isolates.</title>
        <authorList>
            <person name="Khan M."/>
            <person name="Rice S.A."/>
            <person name="Willcox M.D.P."/>
            <person name="Stapleton F."/>
        </authorList>
    </citation>
    <scope>NUCLEOTIDE SEQUENCE [LARGE SCALE GENOMIC DNA]</scope>
    <source>
        <strain evidence="1 5">PA221</strain>
    </source>
</reference>
<proteinExistence type="predicted"/>
<name>A0A071L7M4_PSEAI</name>
<dbReference type="Proteomes" id="UP000194857">
    <property type="component" value="Unassembled WGS sequence"/>
</dbReference>
<protein>
    <submittedName>
        <fullName evidence="2">Uncharacterized protein</fullName>
    </submittedName>
</protein>
<evidence type="ECO:0000313" key="5">
    <source>
        <dbReference type="Proteomes" id="UP000433532"/>
    </source>
</evidence>
<dbReference type="KEGG" id="paeb:NCGM1900_5192"/>
<evidence type="ECO:0000313" key="4">
    <source>
        <dbReference type="Proteomes" id="UP000194857"/>
    </source>
</evidence>
<gene>
    <name evidence="2" type="ORF">CAZ10_07940</name>
    <name evidence="1" type="ORF">GNQ48_02640</name>
    <name evidence="3" type="ORF">L4V69_23830</name>
</gene>
<organism evidence="2 4">
    <name type="scientific">Pseudomonas aeruginosa</name>
    <dbReference type="NCBI Taxonomy" id="287"/>
    <lineage>
        <taxon>Bacteria</taxon>
        <taxon>Pseudomonadati</taxon>
        <taxon>Pseudomonadota</taxon>
        <taxon>Gammaproteobacteria</taxon>
        <taxon>Pseudomonadales</taxon>
        <taxon>Pseudomonadaceae</taxon>
        <taxon>Pseudomonas</taxon>
    </lineage>
</organism>
<dbReference type="AlphaFoldDB" id="A0A071L7M4"/>
<evidence type="ECO:0000313" key="2">
    <source>
        <dbReference type="EMBL" id="OTI64131.1"/>
    </source>
</evidence>
<dbReference type="Proteomes" id="UP001297540">
    <property type="component" value="Chromosome"/>
</dbReference>
<dbReference type="PROSITE" id="PS51257">
    <property type="entry name" value="PROKAR_LIPOPROTEIN"/>
    <property type="match status" value="1"/>
</dbReference>
<dbReference type="EMBL" id="WOAD01000001">
    <property type="protein sequence ID" value="MUI33888.1"/>
    <property type="molecule type" value="Genomic_DNA"/>
</dbReference>
<dbReference type="EMBL" id="CP136986">
    <property type="protein sequence ID" value="WOS75532.1"/>
    <property type="molecule type" value="Genomic_DNA"/>
</dbReference>
<dbReference type="EMBL" id="NFFZ01000003">
    <property type="protein sequence ID" value="OTI64131.1"/>
    <property type="molecule type" value="Genomic_DNA"/>
</dbReference>
<reference evidence="2 4" key="1">
    <citation type="submission" date="2017-05" db="EMBL/GenBank/DDBJ databases">
        <authorList>
            <person name="Song R."/>
            <person name="Chenine A.L."/>
            <person name="Ruprecht R.M."/>
        </authorList>
    </citation>
    <scope>NUCLEOTIDE SEQUENCE [LARGE SCALE GENOMIC DNA]</scope>
    <source>
        <strain evidence="2 4">S567_C10_BS</strain>
    </source>
</reference>
<dbReference type="RefSeq" id="WP_003086969.1">
    <property type="nucleotide sequence ID" value="NZ_AP014622.1"/>
</dbReference>
<reference evidence="3" key="4">
    <citation type="submission" date="2023-10" db="EMBL/GenBank/DDBJ databases">
        <title>Pathogen: clinical or host-associated sample.</title>
        <authorList>
            <person name="Hergert J."/>
            <person name="Casey R."/>
            <person name="Wagner J."/>
            <person name="Young E.L."/>
            <person name="Oakeson K.F."/>
        </authorList>
    </citation>
    <scope>NUCLEOTIDE SEQUENCE</scope>
    <source>
        <strain evidence="3">2021CK-01020</strain>
    </source>
</reference>
<accession>A0A071L7M4</accession>
<dbReference type="Proteomes" id="UP000433532">
    <property type="component" value="Unassembled WGS sequence"/>
</dbReference>
<reference evidence="3" key="3">
    <citation type="submission" date="2023-06" db="EMBL/GenBank/DDBJ databases">
        <authorList>
            <consortium name="Clinical and Environmental Microbiology Branch: Whole genome sequencing antimicrobial resistance pathogens in the healthcare setting"/>
        </authorList>
    </citation>
    <scope>NUCLEOTIDE SEQUENCE</scope>
    <source>
        <strain evidence="3">2021CK-01020</strain>
    </source>
</reference>
<evidence type="ECO:0000313" key="3">
    <source>
        <dbReference type="EMBL" id="WOS75532.1"/>
    </source>
</evidence>
<sequence length="138" mass="15409">MRRIFIAPLLASLSLGGCIQMDTLPEVYARSQWKGRSAEEAIAFFGTPQNMERTADGSQVVMQWYTDTSYSRYEVVGSSSEMQGNVMVNTNYWDTVNHPNRCIISVTVDKSKRITQFEADDGELLLSHGCAGMKYGPP</sequence>
<dbReference type="OMA" id="SCEIRVA"/>